<gene>
    <name evidence="1" type="ORF">BN1232_05741</name>
</gene>
<dbReference type="OrthoDB" id="9804891at2"/>
<name>A0A0E4H2L4_MYCLN</name>
<dbReference type="Proteomes" id="UP000199251">
    <property type="component" value="Unassembled WGS sequence"/>
</dbReference>
<protein>
    <recommendedName>
        <fullName evidence="3">Antibiotic biosynthesis monooxygenase</fullName>
    </recommendedName>
</protein>
<dbReference type="SUPFAM" id="SSF54909">
    <property type="entry name" value="Dimeric alpha+beta barrel"/>
    <property type="match status" value="1"/>
</dbReference>
<evidence type="ECO:0000313" key="1">
    <source>
        <dbReference type="EMBL" id="CQD22793.1"/>
    </source>
</evidence>
<reference evidence="1 2" key="1">
    <citation type="submission" date="2015-03" db="EMBL/GenBank/DDBJ databases">
        <authorList>
            <person name="Urmite Genomes"/>
        </authorList>
    </citation>
    <scope>NUCLEOTIDE SEQUENCE [LARGE SCALE GENOMIC DNA]</scope>
    <source>
        <strain evidence="1 2">CSUR P1491</strain>
    </source>
</reference>
<dbReference type="AlphaFoldDB" id="A0A0E4H2L4"/>
<accession>A0A0E4H2L4</accession>
<organism evidence="1 2">
    <name type="scientific">Mycobacterium lentiflavum</name>
    <dbReference type="NCBI Taxonomy" id="141349"/>
    <lineage>
        <taxon>Bacteria</taxon>
        <taxon>Bacillati</taxon>
        <taxon>Actinomycetota</taxon>
        <taxon>Actinomycetes</taxon>
        <taxon>Mycobacteriales</taxon>
        <taxon>Mycobacteriaceae</taxon>
        <taxon>Mycobacterium</taxon>
        <taxon>Mycobacterium simiae complex</taxon>
    </lineage>
</organism>
<dbReference type="Gene3D" id="3.30.70.100">
    <property type="match status" value="1"/>
</dbReference>
<proteinExistence type="predicted"/>
<sequence length="103" mass="11018">MIEVALSVIVQAKPGKEKDVADFLRGARSIVEQEQGTQAWFALQLDKSTFGIFDVFPNDDARRTHLSGGVGQALAAQGGELFSAEPSIQNINVLAYKLPGESG</sequence>
<dbReference type="InterPro" id="IPR011008">
    <property type="entry name" value="Dimeric_a/b-barrel"/>
</dbReference>
<dbReference type="EMBL" id="CTEE01000001">
    <property type="protein sequence ID" value="CQD22793.1"/>
    <property type="molecule type" value="Genomic_DNA"/>
</dbReference>
<dbReference type="STRING" id="141349.BN1232_05741"/>
<dbReference type="RefSeq" id="WP_090608011.1">
    <property type="nucleotide sequence ID" value="NZ_CTEE01000001.1"/>
</dbReference>
<evidence type="ECO:0000313" key="2">
    <source>
        <dbReference type="Proteomes" id="UP000199251"/>
    </source>
</evidence>
<evidence type="ECO:0008006" key="3">
    <source>
        <dbReference type="Google" id="ProtNLM"/>
    </source>
</evidence>